<feature type="region of interest" description="Disordered" evidence="5">
    <location>
        <begin position="1"/>
        <end position="49"/>
    </location>
</feature>
<reference evidence="9" key="1">
    <citation type="journal article" date="2012" name="MBio">
        <title>Comparative genome analysis of Trichophyton rubrum and related dermatophytes reveals candidate genes involved in infection.</title>
        <authorList>
            <person name="Martinez D.A."/>
            <person name="Oliver B.G."/>
            <person name="Graeser Y."/>
            <person name="Goldberg J.M."/>
            <person name="Li W."/>
            <person name="Martinez-Rossi N.M."/>
            <person name="Monod M."/>
            <person name="Shelest E."/>
            <person name="Barton R.C."/>
            <person name="Birch E."/>
            <person name="Brakhage A.A."/>
            <person name="Chen Z."/>
            <person name="Gurr S.J."/>
            <person name="Heiman D."/>
            <person name="Heitman J."/>
            <person name="Kosti I."/>
            <person name="Rossi A."/>
            <person name="Saif S."/>
            <person name="Samalova M."/>
            <person name="Saunders C.W."/>
            <person name="Shea T."/>
            <person name="Summerbell R.C."/>
            <person name="Xu J."/>
            <person name="Young S."/>
            <person name="Zeng Q."/>
            <person name="Birren B.W."/>
            <person name="Cuomo C.A."/>
            <person name="White T.C."/>
        </authorList>
    </citation>
    <scope>NUCLEOTIDE SEQUENCE [LARGE SCALE GENOMIC DNA]</scope>
    <source>
        <strain evidence="9">CBS 112818</strain>
    </source>
</reference>
<feature type="compositionally biased region" description="Polar residues" evidence="5">
    <location>
        <begin position="1"/>
        <end position="25"/>
    </location>
</feature>
<dbReference type="InterPro" id="IPR011547">
    <property type="entry name" value="SLC26A/SulP_dom"/>
</dbReference>
<name>F2S2L7_TRIT1</name>
<gene>
    <name evidence="8" type="ORF">TESG_05323</name>
</gene>
<dbReference type="InterPro" id="IPR036513">
    <property type="entry name" value="STAS_dom_sf"/>
</dbReference>
<accession>F2S2L7</accession>
<dbReference type="CDD" id="cd07042">
    <property type="entry name" value="STAS_SulP_like_sulfate_transporter"/>
    <property type="match status" value="1"/>
</dbReference>
<dbReference type="OrthoDB" id="427213at2759"/>
<evidence type="ECO:0000256" key="6">
    <source>
        <dbReference type="SAM" id="Phobius"/>
    </source>
</evidence>
<feature type="transmembrane region" description="Helical" evidence="6">
    <location>
        <begin position="93"/>
        <end position="111"/>
    </location>
</feature>
<dbReference type="GO" id="GO:0055085">
    <property type="term" value="P:transmembrane transport"/>
    <property type="evidence" value="ECO:0007669"/>
    <property type="project" value="InterPro"/>
</dbReference>
<keyword evidence="9" id="KW-1185">Reference proteome</keyword>
<dbReference type="PANTHER" id="PTHR11814">
    <property type="entry name" value="SULFATE TRANSPORTER"/>
    <property type="match status" value="1"/>
</dbReference>
<evidence type="ECO:0000313" key="8">
    <source>
        <dbReference type="EMBL" id="EGD97816.1"/>
    </source>
</evidence>
<feature type="transmembrane region" description="Helical" evidence="6">
    <location>
        <begin position="143"/>
        <end position="163"/>
    </location>
</feature>
<evidence type="ECO:0000259" key="7">
    <source>
        <dbReference type="PROSITE" id="PS50801"/>
    </source>
</evidence>
<keyword evidence="4 6" id="KW-0472">Membrane</keyword>
<evidence type="ECO:0000256" key="5">
    <source>
        <dbReference type="SAM" id="MobiDB-lite"/>
    </source>
</evidence>
<evidence type="ECO:0000256" key="1">
    <source>
        <dbReference type="ARBA" id="ARBA00004141"/>
    </source>
</evidence>
<feature type="transmembrane region" description="Helical" evidence="6">
    <location>
        <begin position="227"/>
        <end position="249"/>
    </location>
</feature>
<comment type="subcellular location">
    <subcellularLocation>
        <location evidence="1">Membrane</location>
        <topology evidence="1">Multi-pass membrane protein</topology>
    </subcellularLocation>
</comment>
<keyword evidence="3 6" id="KW-1133">Transmembrane helix</keyword>
<proteinExistence type="predicted"/>
<evidence type="ECO:0000313" key="9">
    <source>
        <dbReference type="Proteomes" id="UP000009172"/>
    </source>
</evidence>
<dbReference type="HOGENOM" id="CLU_003182_10_0_1"/>
<evidence type="ECO:0000256" key="4">
    <source>
        <dbReference type="ARBA" id="ARBA00023136"/>
    </source>
</evidence>
<feature type="transmembrane region" description="Helical" evidence="6">
    <location>
        <begin position="358"/>
        <end position="381"/>
    </location>
</feature>
<evidence type="ECO:0000256" key="2">
    <source>
        <dbReference type="ARBA" id="ARBA00022692"/>
    </source>
</evidence>
<organism evidence="8 9">
    <name type="scientific">Trichophyton tonsurans (strain CBS 112818)</name>
    <name type="common">Scalp ringworm fungus</name>
    <dbReference type="NCBI Taxonomy" id="647933"/>
    <lineage>
        <taxon>Eukaryota</taxon>
        <taxon>Fungi</taxon>
        <taxon>Dikarya</taxon>
        <taxon>Ascomycota</taxon>
        <taxon>Pezizomycotina</taxon>
        <taxon>Eurotiomycetes</taxon>
        <taxon>Eurotiomycetidae</taxon>
        <taxon>Onygenales</taxon>
        <taxon>Arthrodermataceae</taxon>
        <taxon>Trichophyton</taxon>
    </lineage>
</organism>
<feature type="transmembrane region" description="Helical" evidence="6">
    <location>
        <begin position="175"/>
        <end position="194"/>
    </location>
</feature>
<keyword evidence="2 6" id="KW-0812">Transmembrane</keyword>
<dbReference type="Pfam" id="PF00916">
    <property type="entry name" value="Sulfate_transp"/>
    <property type="match status" value="1"/>
</dbReference>
<dbReference type="Pfam" id="PF01740">
    <property type="entry name" value="STAS"/>
    <property type="match status" value="1"/>
</dbReference>
<dbReference type="PROSITE" id="PS50801">
    <property type="entry name" value="STAS"/>
    <property type="match status" value="1"/>
</dbReference>
<feature type="compositionally biased region" description="Polar residues" evidence="5">
    <location>
        <begin position="36"/>
        <end position="49"/>
    </location>
</feature>
<dbReference type="Proteomes" id="UP000009172">
    <property type="component" value="Unassembled WGS sequence"/>
</dbReference>
<feature type="transmembrane region" description="Helical" evidence="6">
    <location>
        <begin position="393"/>
        <end position="411"/>
    </location>
</feature>
<feature type="transmembrane region" description="Helical" evidence="6">
    <location>
        <begin position="456"/>
        <end position="482"/>
    </location>
</feature>
<feature type="domain" description="STAS" evidence="7">
    <location>
        <begin position="512"/>
        <end position="644"/>
    </location>
</feature>
<dbReference type="SUPFAM" id="SSF52091">
    <property type="entry name" value="SpoIIaa-like"/>
    <property type="match status" value="1"/>
</dbReference>
<sequence length="652" mass="71174">MNNPPENSDVSASSRLLDSHASSQQPGGGDARNRTHGTFTPASIQSYGESSQISEAGYLHGRDGISSAPSGGKSVTKQLAEAHGLKNQRAMYLAYYVPFFNWITHSPLLIVGPEAAGSLMVGAVVRSTVEEGKGIDDNPRGNAAISGIVVGMAGAMTLIGGITRLGFVDNVLSRPFLRGFISAIGFMIMVDQLVPEMGLSDRAREVLLGTYGSSAEKLMFLIQNVHYSHGLTCAVSFSTIAIIMVFRILKKHLQPRYPAVVFFPDQFIVVVLSAVLTWALEWDKKGLVILGNIKGTSNLFRFEWPFQTDKLEHIRNAMSTSFIISLLGFFESSVAAKGIRSASKGGIEGMTYSPNRELVALGVANMVGGCFLGLPAFGGYGRSKLSALTGAKTPMAGIFVALITLASVIWLLPYFYYLPMAVLSALISVVSFSLIEECPEDIRFFIRIRGWSELVLMLLIFFSTFFYSLYLGIALGLGLSLLQIVRHATKPRIQILGKVHGTRDRFENAEVHPERVEYVAGSLIVKIPEPLTFANTGDLKNRLRRLEFYGTNAAHPALPRVRPPEHNKNIIFDIHGVTSIDGSGVQVLSEIVEEYVSHGVRVFFCRIPLPGSEVFQMMEKSGIIDTCGGISHFVSTVENALQLAETEYINYE</sequence>
<protein>
    <submittedName>
        <fullName evidence="8">Sulfate transporter</fullName>
    </submittedName>
</protein>
<evidence type="ECO:0000256" key="3">
    <source>
        <dbReference type="ARBA" id="ARBA00022989"/>
    </source>
</evidence>
<dbReference type="Gene3D" id="3.30.750.24">
    <property type="entry name" value="STAS domain"/>
    <property type="match status" value="1"/>
</dbReference>
<dbReference type="GO" id="GO:0016020">
    <property type="term" value="C:membrane"/>
    <property type="evidence" value="ECO:0007669"/>
    <property type="project" value="UniProtKB-SubCell"/>
</dbReference>
<dbReference type="InterPro" id="IPR001902">
    <property type="entry name" value="SLC26A/SulP_fam"/>
</dbReference>
<feature type="transmembrane region" description="Helical" evidence="6">
    <location>
        <begin position="261"/>
        <end position="280"/>
    </location>
</feature>
<dbReference type="EMBL" id="GG698505">
    <property type="protein sequence ID" value="EGD97816.1"/>
    <property type="molecule type" value="Genomic_DNA"/>
</dbReference>
<dbReference type="InterPro" id="IPR002645">
    <property type="entry name" value="STAS_dom"/>
</dbReference>
<dbReference type="AlphaFoldDB" id="F2S2L7"/>